<dbReference type="Proteomes" id="UP001269375">
    <property type="component" value="Unassembled WGS sequence"/>
</dbReference>
<dbReference type="SUPFAM" id="SSF54427">
    <property type="entry name" value="NTF2-like"/>
    <property type="match status" value="1"/>
</dbReference>
<protein>
    <submittedName>
        <fullName evidence="2">YchJ family protein</fullName>
    </submittedName>
</protein>
<dbReference type="PANTHER" id="PTHR33747:SF1">
    <property type="entry name" value="ADENYLATE CYCLASE-ASSOCIATED CAP C-TERMINAL DOMAIN-CONTAINING PROTEIN"/>
    <property type="match status" value="1"/>
</dbReference>
<reference evidence="2 3" key="1">
    <citation type="submission" date="2023-04" db="EMBL/GenBank/DDBJ databases">
        <title>A long-awaited taxogenomic arrangement of the family Halomonadaceae.</title>
        <authorList>
            <person name="De La Haba R."/>
            <person name="Chuvochina M."/>
            <person name="Wittouck S."/>
            <person name="Arahal D.R."/>
            <person name="Sanchez-Porro C."/>
            <person name="Hugenholtz P."/>
            <person name="Ventosa A."/>
        </authorList>
    </citation>
    <scope>NUCLEOTIDE SEQUENCE [LARGE SCALE GENOMIC DNA]</scope>
    <source>
        <strain evidence="2 3">DSM 22428</strain>
    </source>
</reference>
<keyword evidence="3" id="KW-1185">Reference proteome</keyword>
<dbReference type="RefSeq" id="WP_251592815.1">
    <property type="nucleotide sequence ID" value="NZ_JAMLJI010000002.1"/>
</dbReference>
<dbReference type="InterPro" id="IPR032710">
    <property type="entry name" value="NTF2-like_dom_sf"/>
</dbReference>
<evidence type="ECO:0000313" key="2">
    <source>
        <dbReference type="EMBL" id="MDR5894856.1"/>
    </source>
</evidence>
<evidence type="ECO:0000313" key="3">
    <source>
        <dbReference type="Proteomes" id="UP001269375"/>
    </source>
</evidence>
<feature type="domain" description="YchJ-like middle NTF2-like" evidence="1">
    <location>
        <begin position="29"/>
        <end position="126"/>
    </location>
</feature>
<dbReference type="Gene3D" id="3.10.450.50">
    <property type="match status" value="1"/>
</dbReference>
<gene>
    <name evidence="2" type="ORF">QC825_02055</name>
</gene>
<dbReference type="InterPro" id="IPR048469">
    <property type="entry name" value="YchJ-like_M"/>
</dbReference>
<comment type="caution">
    <text evidence="2">The sequence shown here is derived from an EMBL/GenBank/DDBJ whole genome shotgun (WGS) entry which is preliminary data.</text>
</comment>
<sequence length="155" mass="17461">MTTSCPCQSGLPYNRCCQIFHDRVRPAPTCEALMRSRYSAFALGGLGAYLLETWAPQSLERKTLDADTLSRPEVAWTGLEVLSHTEKRRRGEVEFKAHFLAEGVEQVMHERSRFVREDGLWYYLDGVQNPTPEPVSRNAPCPCGSGKKHKRCCGA</sequence>
<dbReference type="EMBL" id="JARWAO010000001">
    <property type="protein sequence ID" value="MDR5894856.1"/>
    <property type="molecule type" value="Genomic_DNA"/>
</dbReference>
<accession>A0ABU1GS54</accession>
<dbReference type="NCBIfam" id="NF002449">
    <property type="entry name" value="PRK01617.1"/>
    <property type="match status" value="1"/>
</dbReference>
<evidence type="ECO:0000259" key="1">
    <source>
        <dbReference type="Pfam" id="PF17775"/>
    </source>
</evidence>
<dbReference type="NCBIfam" id="NF002486">
    <property type="entry name" value="PRK01752.1"/>
    <property type="match status" value="1"/>
</dbReference>
<name>A0ABU1GS54_9GAMM</name>
<dbReference type="PANTHER" id="PTHR33747">
    <property type="entry name" value="UPF0225 PROTEIN SCO1677"/>
    <property type="match status" value="1"/>
</dbReference>
<organism evidence="2 3">
    <name type="scientific">Larsenimonas suaedae</name>
    <dbReference type="NCBI Taxonomy" id="1851019"/>
    <lineage>
        <taxon>Bacteria</taxon>
        <taxon>Pseudomonadati</taxon>
        <taxon>Pseudomonadota</taxon>
        <taxon>Gammaproteobacteria</taxon>
        <taxon>Oceanospirillales</taxon>
        <taxon>Halomonadaceae</taxon>
        <taxon>Larsenimonas</taxon>
    </lineage>
</organism>
<dbReference type="InterPro" id="IPR004027">
    <property type="entry name" value="SEC_C_motif"/>
</dbReference>
<proteinExistence type="predicted"/>
<dbReference type="SUPFAM" id="SSF103642">
    <property type="entry name" value="Sec-C motif"/>
    <property type="match status" value="1"/>
</dbReference>
<dbReference type="Pfam" id="PF02810">
    <property type="entry name" value="SEC-C"/>
    <property type="match status" value="2"/>
</dbReference>
<dbReference type="Pfam" id="PF17775">
    <property type="entry name" value="YchJ_M-like"/>
    <property type="match status" value="1"/>
</dbReference>